<evidence type="ECO:0000256" key="2">
    <source>
        <dbReference type="ARBA" id="ARBA00022801"/>
    </source>
</evidence>
<dbReference type="SUPFAM" id="SSF53474">
    <property type="entry name" value="alpha/beta-Hydrolases"/>
    <property type="match status" value="1"/>
</dbReference>
<keyword evidence="2 5" id="KW-0378">Hydrolase</keyword>
<dbReference type="Pfam" id="PF08386">
    <property type="entry name" value="Abhydrolase_4"/>
    <property type="match status" value="1"/>
</dbReference>
<dbReference type="Gene3D" id="3.40.50.1820">
    <property type="entry name" value="alpha/beta hydrolase"/>
    <property type="match status" value="1"/>
</dbReference>
<comment type="similarity">
    <text evidence="1">Belongs to the peptidase S33 family.</text>
</comment>
<dbReference type="PANTHER" id="PTHR43248">
    <property type="entry name" value="2-SUCCINYL-6-HYDROXY-2,4-CYCLOHEXADIENE-1-CARBOXYLATE SYNTHASE"/>
    <property type="match status" value="1"/>
</dbReference>
<dbReference type="PANTHER" id="PTHR43248:SF25">
    <property type="entry name" value="AB HYDROLASE-1 DOMAIN-CONTAINING PROTEIN-RELATED"/>
    <property type="match status" value="1"/>
</dbReference>
<evidence type="ECO:0000256" key="3">
    <source>
        <dbReference type="SAM" id="Phobius"/>
    </source>
</evidence>
<organism evidence="5 6">
    <name type="scientific">Lysinimonas soli</name>
    <dbReference type="NCBI Taxonomy" id="1074233"/>
    <lineage>
        <taxon>Bacteria</taxon>
        <taxon>Bacillati</taxon>
        <taxon>Actinomycetota</taxon>
        <taxon>Actinomycetes</taxon>
        <taxon>Micrococcales</taxon>
        <taxon>Microbacteriaceae</taxon>
        <taxon>Lysinimonas</taxon>
    </lineage>
</organism>
<dbReference type="GO" id="GO:0016787">
    <property type="term" value="F:hydrolase activity"/>
    <property type="evidence" value="ECO:0007669"/>
    <property type="project" value="UniProtKB-KW"/>
</dbReference>
<protein>
    <submittedName>
        <fullName evidence="5">Alpha/beta hydrolase</fullName>
    </submittedName>
</protein>
<dbReference type="RefSeq" id="WP_386741215.1">
    <property type="nucleotide sequence ID" value="NZ_JBHSMG010000005.1"/>
</dbReference>
<dbReference type="Proteomes" id="UP001596039">
    <property type="component" value="Unassembled WGS sequence"/>
</dbReference>
<keyword evidence="6" id="KW-1185">Reference proteome</keyword>
<dbReference type="InterPro" id="IPR051601">
    <property type="entry name" value="Serine_prot/Carboxylest_S33"/>
</dbReference>
<proteinExistence type="inferred from homology"/>
<evidence type="ECO:0000259" key="4">
    <source>
        <dbReference type="Pfam" id="PF08386"/>
    </source>
</evidence>
<evidence type="ECO:0000313" key="5">
    <source>
        <dbReference type="EMBL" id="MFC5503505.1"/>
    </source>
</evidence>
<keyword evidence="3" id="KW-1133">Transmembrane helix</keyword>
<name>A0ABW0NTU0_9MICO</name>
<reference evidence="6" key="1">
    <citation type="journal article" date="2019" name="Int. J. Syst. Evol. Microbiol.">
        <title>The Global Catalogue of Microorganisms (GCM) 10K type strain sequencing project: providing services to taxonomists for standard genome sequencing and annotation.</title>
        <authorList>
            <consortium name="The Broad Institute Genomics Platform"/>
            <consortium name="The Broad Institute Genome Sequencing Center for Infectious Disease"/>
            <person name="Wu L."/>
            <person name="Ma J."/>
        </authorList>
    </citation>
    <scope>NUCLEOTIDE SEQUENCE [LARGE SCALE GENOMIC DNA]</scope>
    <source>
        <strain evidence="6">CGMCC 4.6997</strain>
    </source>
</reference>
<gene>
    <name evidence="5" type="ORF">ACFPJ4_14750</name>
</gene>
<feature type="transmembrane region" description="Helical" evidence="3">
    <location>
        <begin position="12"/>
        <end position="32"/>
    </location>
</feature>
<accession>A0ABW0NTU0</accession>
<dbReference type="InterPro" id="IPR029058">
    <property type="entry name" value="AB_hydrolase_fold"/>
</dbReference>
<evidence type="ECO:0000313" key="6">
    <source>
        <dbReference type="Proteomes" id="UP001596039"/>
    </source>
</evidence>
<feature type="domain" description="Peptidase S33 tripeptidyl aminopeptidase-like C-terminal" evidence="4">
    <location>
        <begin position="414"/>
        <end position="515"/>
    </location>
</feature>
<keyword evidence="3" id="KW-0472">Membrane</keyword>
<evidence type="ECO:0000256" key="1">
    <source>
        <dbReference type="ARBA" id="ARBA00010088"/>
    </source>
</evidence>
<comment type="caution">
    <text evidence="5">The sequence shown here is derived from an EMBL/GenBank/DDBJ whole genome shotgun (WGS) entry which is preliminary data.</text>
</comment>
<dbReference type="PROSITE" id="PS51257">
    <property type="entry name" value="PROKAR_LIPOPROTEIN"/>
    <property type="match status" value="1"/>
</dbReference>
<keyword evidence="3" id="KW-0812">Transmembrane</keyword>
<dbReference type="InterPro" id="IPR013595">
    <property type="entry name" value="Pept_S33_TAP-like_C"/>
</dbReference>
<sequence>MIRSSRPTRRLIGAVATVAVVTLLLSGCVSWFRAPTATSSTSTPTGEKVAADLQSFYSQVLTWKSCSGSFQCATVTAPMTWKTPGQASIKLALIRKQATGTKLGSLLVNPGGPGASGVDFVRDNLDYATDKTLQANYDIVGFDPRGVGRSSAVNCGGATVLDHYNYDIVPGQVGSDAWIANLEQENAAFGADCLKGTGALLQYVDTVSAARDLDLLRAVLGDTKLNYLGYSYGTFLGATYAELYPTKTGRLVLDGALDPATTDFEVTDVQAKGFESAFRAYLKNCIGQKDCPFHGTVDQAMTETGQILDQLEASPLRNSDGRLLGANTMFVAIILPLYSKDNWPYLNTLFSEVRKGVTTTAFALADSYNDRSQNGSYNSNSTEAFVSINCLDYASDSSIASMRTEAAQLAKDAPIFGPRMAYGGTSCAKWPFQSTRVRGPIEAKGSGDILVVGTTNDPATPYVWAKNLAGELDRGHLVTYHGEGHTAYNKSNSCVNNTVDDYFVKGTVPSKDPEC</sequence>
<dbReference type="EMBL" id="JBHSMG010000005">
    <property type="protein sequence ID" value="MFC5503505.1"/>
    <property type="molecule type" value="Genomic_DNA"/>
</dbReference>